<dbReference type="GO" id="GO:0003755">
    <property type="term" value="F:peptidyl-prolyl cis-trans isomerase activity"/>
    <property type="evidence" value="ECO:0007669"/>
    <property type="project" value="UniProtKB-UniRule"/>
</dbReference>
<evidence type="ECO:0000259" key="13">
    <source>
        <dbReference type="PROSITE" id="PS50198"/>
    </source>
</evidence>
<evidence type="ECO:0000256" key="1">
    <source>
        <dbReference type="ARBA" id="ARBA00000971"/>
    </source>
</evidence>
<dbReference type="OrthoDB" id="14196at2"/>
<feature type="chain" id="PRO_5039230781" description="Foldase protein PrsA" evidence="12">
    <location>
        <begin position="18"/>
        <end position="277"/>
    </location>
</feature>
<evidence type="ECO:0000256" key="7">
    <source>
        <dbReference type="ARBA" id="ARBA00023136"/>
    </source>
</evidence>
<dbReference type="PANTHER" id="PTHR47245:SF1">
    <property type="entry name" value="FOLDASE PROTEIN PRSA"/>
    <property type="match status" value="1"/>
</dbReference>
<dbReference type="GO" id="GO:0006457">
    <property type="term" value="P:protein folding"/>
    <property type="evidence" value="ECO:0007669"/>
    <property type="project" value="UniProtKB-UniRule"/>
</dbReference>
<keyword evidence="9 11" id="KW-0413">Isomerase</keyword>
<name>A0A0A3IDS9_9BACI</name>
<dbReference type="Pfam" id="PF13616">
    <property type="entry name" value="Rotamase_3"/>
    <property type="match status" value="1"/>
</dbReference>
<evidence type="ECO:0000256" key="8">
    <source>
        <dbReference type="ARBA" id="ARBA00023139"/>
    </source>
</evidence>
<dbReference type="STRING" id="1220589.CD32_18690"/>
<dbReference type="PANTHER" id="PTHR47245">
    <property type="entry name" value="PEPTIDYLPROLYL ISOMERASE"/>
    <property type="match status" value="1"/>
</dbReference>
<dbReference type="PROSITE" id="PS50198">
    <property type="entry name" value="PPIC_PPIASE_2"/>
    <property type="match status" value="1"/>
</dbReference>
<dbReference type="HAMAP" id="MF_01145">
    <property type="entry name" value="Foldase_PrsA"/>
    <property type="match status" value="1"/>
</dbReference>
<dbReference type="GO" id="GO:0005886">
    <property type="term" value="C:plasma membrane"/>
    <property type="evidence" value="ECO:0007669"/>
    <property type="project" value="UniProtKB-SubCell"/>
</dbReference>
<keyword evidence="5 11" id="KW-0732">Signal</keyword>
<evidence type="ECO:0000256" key="12">
    <source>
        <dbReference type="SAM" id="SignalP"/>
    </source>
</evidence>
<keyword evidence="6 11" id="KW-0697">Rotamase</keyword>
<evidence type="ECO:0000256" key="10">
    <source>
        <dbReference type="ARBA" id="ARBA00023288"/>
    </source>
</evidence>
<keyword evidence="7 11" id="KW-0472">Membrane</keyword>
<dbReference type="EMBL" id="JPVP01000059">
    <property type="protein sequence ID" value="KGR82864.1"/>
    <property type="molecule type" value="Genomic_DNA"/>
</dbReference>
<comment type="subcellular location">
    <subcellularLocation>
        <location evidence="2 11">Cell membrane</location>
        <topology evidence="2 11">Lipid-anchor</topology>
    </subcellularLocation>
</comment>
<evidence type="ECO:0000256" key="6">
    <source>
        <dbReference type="ARBA" id="ARBA00023110"/>
    </source>
</evidence>
<dbReference type="InterPro" id="IPR000297">
    <property type="entry name" value="PPIase_PpiC"/>
</dbReference>
<reference evidence="14 15" key="1">
    <citation type="submission" date="2014-02" db="EMBL/GenBank/DDBJ databases">
        <title>Draft genome sequence of Lysinibacillus odysseyi NBRC 100172.</title>
        <authorList>
            <person name="Zhang F."/>
            <person name="Wang G."/>
            <person name="Zhang L."/>
        </authorList>
    </citation>
    <scope>NUCLEOTIDE SEQUENCE [LARGE SCALE GENOMIC DNA]</scope>
    <source>
        <strain evidence="14 15">NBRC 100172</strain>
    </source>
</reference>
<proteinExistence type="inferred from homology"/>
<dbReference type="AlphaFoldDB" id="A0A0A3IDS9"/>
<evidence type="ECO:0000256" key="3">
    <source>
        <dbReference type="ARBA" id="ARBA00006071"/>
    </source>
</evidence>
<keyword evidence="10 11" id="KW-0449">Lipoprotein</keyword>
<comment type="caution">
    <text evidence="14">The sequence shown here is derived from an EMBL/GenBank/DDBJ whole genome shotgun (WGS) entry which is preliminary data.</text>
</comment>
<dbReference type="InterPro" id="IPR050245">
    <property type="entry name" value="PrsA_foldase"/>
</dbReference>
<evidence type="ECO:0000313" key="15">
    <source>
        <dbReference type="Proteomes" id="UP000030437"/>
    </source>
</evidence>
<comment type="catalytic activity">
    <reaction evidence="1 11">
        <text>[protein]-peptidylproline (omega=180) = [protein]-peptidylproline (omega=0)</text>
        <dbReference type="Rhea" id="RHEA:16237"/>
        <dbReference type="Rhea" id="RHEA-COMP:10747"/>
        <dbReference type="Rhea" id="RHEA-COMP:10748"/>
        <dbReference type="ChEBI" id="CHEBI:83833"/>
        <dbReference type="ChEBI" id="CHEBI:83834"/>
        <dbReference type="EC" id="5.2.1.8"/>
    </reaction>
</comment>
<evidence type="ECO:0000256" key="4">
    <source>
        <dbReference type="ARBA" id="ARBA00022475"/>
    </source>
</evidence>
<sequence>MKKTLFALTFAASLGLAACSNPGDEVVVKTEMGDITQDQFYKEIKKIAGDQLLQQVVMDKILNDKYEVSDKEVQKQYDTYAKQYGDQMAAVLEANGLTEETFKQNIRFNLLQEKAKAEVKVSDKEVKEYYDQASQELHARHILVATQEEAKEIVKELKNGGDFAKIAKEKSTDTASAAEGGDLGWFSVGAMVKEFNDAAYALEPKTISEPVKSDYGYHIIEVLEKRDVKDYGTLEEKKDEITEAIRNQKADWPTIQAKLVKDAKVEVKDKDLKDAFK</sequence>
<feature type="signal peptide" evidence="12">
    <location>
        <begin position="1"/>
        <end position="17"/>
    </location>
</feature>
<keyword evidence="8 11" id="KW-0564">Palmitate</keyword>
<gene>
    <name evidence="11" type="primary">prsA</name>
    <name evidence="14" type="ORF">CD32_18690</name>
</gene>
<dbReference type="SUPFAM" id="SSF54534">
    <property type="entry name" value="FKBP-like"/>
    <property type="match status" value="1"/>
</dbReference>
<evidence type="ECO:0000256" key="11">
    <source>
        <dbReference type="HAMAP-Rule" id="MF_01145"/>
    </source>
</evidence>
<evidence type="ECO:0000256" key="9">
    <source>
        <dbReference type="ARBA" id="ARBA00023235"/>
    </source>
</evidence>
<accession>A0A0A3IDS9</accession>
<protein>
    <recommendedName>
        <fullName evidence="11">Foldase protein PrsA</fullName>
        <ecNumber evidence="11">5.2.1.8</ecNumber>
    </recommendedName>
</protein>
<dbReference type="Gene3D" id="1.10.4030.10">
    <property type="entry name" value="Porin chaperone SurA, peptide-binding domain"/>
    <property type="match status" value="1"/>
</dbReference>
<dbReference type="InterPro" id="IPR027304">
    <property type="entry name" value="Trigger_fact/SurA_dom_sf"/>
</dbReference>
<dbReference type="SUPFAM" id="SSF109998">
    <property type="entry name" value="Triger factor/SurA peptide-binding domain-like"/>
    <property type="match status" value="1"/>
</dbReference>
<evidence type="ECO:0000256" key="2">
    <source>
        <dbReference type="ARBA" id="ARBA00004193"/>
    </source>
</evidence>
<keyword evidence="4 11" id="KW-1003">Cell membrane</keyword>
<dbReference type="InterPro" id="IPR023059">
    <property type="entry name" value="Foldase_PrsA"/>
</dbReference>
<dbReference type="PROSITE" id="PS51257">
    <property type="entry name" value="PROKAR_LIPOPROTEIN"/>
    <property type="match status" value="1"/>
</dbReference>
<comment type="function">
    <text evidence="11">Plays a major role in protein secretion by helping the post-translocational extracellular folding of several secreted proteins.</text>
</comment>
<dbReference type="Proteomes" id="UP000030437">
    <property type="component" value="Unassembled WGS sequence"/>
</dbReference>
<feature type="domain" description="PpiC" evidence="13">
    <location>
        <begin position="134"/>
        <end position="224"/>
    </location>
</feature>
<evidence type="ECO:0000313" key="14">
    <source>
        <dbReference type="EMBL" id="KGR82864.1"/>
    </source>
</evidence>
<dbReference type="EC" id="5.2.1.8" evidence="11"/>
<keyword evidence="15" id="KW-1185">Reference proteome</keyword>
<dbReference type="RefSeq" id="WP_036157473.1">
    <property type="nucleotide sequence ID" value="NZ_AVCX01000002.1"/>
</dbReference>
<organism evidence="14 15">
    <name type="scientific">Lysinibacillus odysseyi 34hs-1 = NBRC 100172</name>
    <dbReference type="NCBI Taxonomy" id="1220589"/>
    <lineage>
        <taxon>Bacteria</taxon>
        <taxon>Bacillati</taxon>
        <taxon>Bacillota</taxon>
        <taxon>Bacilli</taxon>
        <taxon>Bacillales</taxon>
        <taxon>Bacillaceae</taxon>
        <taxon>Lysinibacillus</taxon>
    </lineage>
</organism>
<dbReference type="Gene3D" id="3.10.50.40">
    <property type="match status" value="1"/>
</dbReference>
<evidence type="ECO:0000256" key="5">
    <source>
        <dbReference type="ARBA" id="ARBA00022729"/>
    </source>
</evidence>
<comment type="similarity">
    <text evidence="3 11">Belongs to the PrsA family.</text>
</comment>
<dbReference type="InterPro" id="IPR046357">
    <property type="entry name" value="PPIase_dom_sf"/>
</dbReference>
<dbReference type="eggNOG" id="COG0760">
    <property type="taxonomic scope" value="Bacteria"/>
</dbReference>